<dbReference type="GO" id="GO:0003887">
    <property type="term" value="F:DNA-directed DNA polymerase activity"/>
    <property type="evidence" value="ECO:0007669"/>
    <property type="project" value="UniProtKB-KW"/>
</dbReference>
<name>A0A6C0DVP5_9ZZZZ</name>
<sequence length="1283" mass="149066">MTTFKCFKLYDYNVIEENARTNSYKDNKRFVIQAFGINSSNKTASIFIENFYPFFYIMVSEEWDEQRKNEFMGHLKQTLGNYYEDSIVECKLVKRHKLYGFDNKKLHNFIKISFMNTGAYNKLKKIFYDDKTSKSGLFERTLKSEGYIYNDDIGNTNCYLYEADIPPLLKFFHEKQISPSGWIKMPSNKTRTVSNKTTNCSYEYSIDYEDIHHYKENEALVKYNICSFDIEASSSHGDFPIPIKNYKKLATNILENYRSSSSDFKENYDFNKLKQEILSAFDFAEVKLSYIQKVYPKKNNIDKTELESLIAQLQNYSPSNFNSTINSDEILELSDSETEDENSDNEINIENEPSYYKRKNKVKDYKKNVTLLELIKDDSCEYNTKLIKLTEAFTNINFPLLEGDNITFIGLSFINYTEEKPYKRIIIVKGGCAIPDKYLLWAEENNVTILERATEKELLLTFTKLINSENPHIITGYNITGFDFEFMYKRSKELNCVNDFLKLSRNKNEVCISNDWRAEYRDKLAKNSDLKKKDYKDIETNKIVLASGEYNLKFIKMPGRIIIDMYVIFRKEFTLSSNKLDFTSSYFISDTISKVTLNHENNSTKIYSKNLTGINVGSCVKFDELGFSNNLYKKGQKFEIIEINKNENWFTIEGLEELDLTNYQYNWGLAKDDVSPQEIFKLANGSDYDRWIVGKYCLADCDNVIWLLLKVDVITDKVEMSNLCDVPLSYLLLRGQGIKLQSYVSKKCGEKNTLMPVIDKQKTGGGYEGAHVFTPKTGIYLEEPVACVDYSSLYPSSIISENLSHDSKVWTKEYDLHNNLIKETGEKSENGDYSYDNLYEYGYQYIDVKYDTYKYVRPSPKAAEKKVIVGYKICRFAQFPDKDGKAIMPAILEELLAARKATRKLILLEKDEFMKNVLDKRQLSIKVTANSLYGQMGAITSAFYEGDVAASTTAVGRKLLFYGRAIIEECYNDVLVTLDDGTNVKAKAECVYGDTDSVFFKFNLRDPISNEKIINNKALSYTIELAKKAGNLASQFLKKPHDLEYEKTFWPWILLSKKRYVGILYEENIEKGKLKYMGIVLKRRDNAPLVKDIYGTIVNIIMKEKSIAKSIKFLNESLEKLIKGQYPIEKLLVTKSLRSYYKNPNQIAHKVLAERIGLRDSGNKPSSGDRMYYAYIVNSNKKVLQGEKIETPDFIIQNKLKLDYGHYISNQIMKPLLQLYALNLENMNEFKKKRGITLQSWHNEIDKLRSKWTEPEKFEKKLEELKCKEIKSLLFDSYLKECK</sequence>
<dbReference type="EMBL" id="MN739684">
    <property type="protein sequence ID" value="QHT21026.1"/>
    <property type="molecule type" value="Genomic_DNA"/>
</dbReference>
<dbReference type="Pfam" id="PF03104">
    <property type="entry name" value="DNA_pol_B_exo1"/>
    <property type="match status" value="2"/>
</dbReference>
<dbReference type="PANTHER" id="PTHR10322">
    <property type="entry name" value="DNA POLYMERASE CATALYTIC SUBUNIT"/>
    <property type="match status" value="1"/>
</dbReference>
<dbReference type="Gene3D" id="3.30.420.10">
    <property type="entry name" value="Ribonuclease H-like superfamily/Ribonuclease H"/>
    <property type="match status" value="2"/>
</dbReference>
<dbReference type="InterPro" id="IPR006172">
    <property type="entry name" value="DNA-dir_DNA_pol_B"/>
</dbReference>
<dbReference type="GO" id="GO:0006297">
    <property type="term" value="P:nucleotide-excision repair, DNA gap filling"/>
    <property type="evidence" value="ECO:0007669"/>
    <property type="project" value="TreeGrafter"/>
</dbReference>
<accession>A0A6C0DVP5</accession>
<dbReference type="Gene3D" id="1.10.287.690">
    <property type="entry name" value="Helix hairpin bin"/>
    <property type="match status" value="1"/>
</dbReference>
<evidence type="ECO:0000256" key="8">
    <source>
        <dbReference type="ARBA" id="ARBA00049244"/>
    </source>
</evidence>
<dbReference type="SUPFAM" id="SSF56672">
    <property type="entry name" value="DNA/RNA polymerases"/>
    <property type="match status" value="1"/>
</dbReference>
<evidence type="ECO:0000259" key="11">
    <source>
        <dbReference type="Pfam" id="PF24055"/>
    </source>
</evidence>
<dbReference type="GO" id="GO:0045004">
    <property type="term" value="P:DNA replication proofreading"/>
    <property type="evidence" value="ECO:0007669"/>
    <property type="project" value="TreeGrafter"/>
</dbReference>
<dbReference type="InterPro" id="IPR023211">
    <property type="entry name" value="DNA_pol_palm_dom_sf"/>
</dbReference>
<keyword evidence="6" id="KW-0239">DNA-directed DNA polymerase</keyword>
<feature type="domain" description="DNA-directed DNA polymerase family B exonuclease" evidence="10">
    <location>
        <begin position="394"/>
        <end position="581"/>
    </location>
</feature>
<comment type="similarity">
    <text evidence="1">Belongs to the DNA polymerase type-B family.</text>
</comment>
<dbReference type="SMART" id="SM00486">
    <property type="entry name" value="POLBc"/>
    <property type="match status" value="1"/>
</dbReference>
<dbReference type="EC" id="2.7.7.7" evidence="2"/>
<feature type="domain" description="DNA polymerase delta/zeta catalytic subunit N-terminal" evidence="11">
    <location>
        <begin position="51"/>
        <end position="117"/>
    </location>
</feature>
<dbReference type="SUPFAM" id="SSF53098">
    <property type="entry name" value="Ribonuclease H-like"/>
    <property type="match status" value="1"/>
</dbReference>
<dbReference type="GO" id="GO:0008296">
    <property type="term" value="F:3'-5'-DNA exonuclease activity"/>
    <property type="evidence" value="ECO:0007669"/>
    <property type="project" value="TreeGrafter"/>
</dbReference>
<feature type="domain" description="DNA-directed DNA polymerase family B exonuclease" evidence="10">
    <location>
        <begin position="160"/>
        <end position="243"/>
    </location>
</feature>
<comment type="catalytic activity">
    <reaction evidence="8">
        <text>DNA(n) + a 2'-deoxyribonucleoside 5'-triphosphate = DNA(n+1) + diphosphate</text>
        <dbReference type="Rhea" id="RHEA:22508"/>
        <dbReference type="Rhea" id="RHEA-COMP:17339"/>
        <dbReference type="Rhea" id="RHEA-COMP:17340"/>
        <dbReference type="ChEBI" id="CHEBI:33019"/>
        <dbReference type="ChEBI" id="CHEBI:61560"/>
        <dbReference type="ChEBI" id="CHEBI:173112"/>
        <dbReference type="EC" id="2.7.7.7"/>
    </reaction>
</comment>
<dbReference type="Gene3D" id="3.30.342.10">
    <property type="entry name" value="DNA Polymerase, chain B, domain 1"/>
    <property type="match status" value="1"/>
</dbReference>
<evidence type="ECO:0000256" key="3">
    <source>
        <dbReference type="ARBA" id="ARBA00022679"/>
    </source>
</evidence>
<keyword evidence="5" id="KW-0269">Exonuclease</keyword>
<reference evidence="12" key="1">
    <citation type="journal article" date="2020" name="Nature">
        <title>Giant virus diversity and host interactions through global metagenomics.</title>
        <authorList>
            <person name="Schulz F."/>
            <person name="Roux S."/>
            <person name="Paez-Espino D."/>
            <person name="Jungbluth S."/>
            <person name="Walsh D.A."/>
            <person name="Denef V.J."/>
            <person name="McMahon K.D."/>
            <person name="Konstantinidis K.T."/>
            <person name="Eloe-Fadrosh E.A."/>
            <person name="Kyrpides N.C."/>
            <person name="Woyke T."/>
        </authorList>
    </citation>
    <scope>NUCLEOTIDE SEQUENCE</scope>
    <source>
        <strain evidence="12">GVMAG-M-3300023174-75</strain>
    </source>
</reference>
<dbReference type="GO" id="GO:0006287">
    <property type="term" value="P:base-excision repair, gap-filling"/>
    <property type="evidence" value="ECO:0007669"/>
    <property type="project" value="TreeGrafter"/>
</dbReference>
<evidence type="ECO:0000259" key="10">
    <source>
        <dbReference type="Pfam" id="PF03104"/>
    </source>
</evidence>
<organism evidence="12">
    <name type="scientific">viral metagenome</name>
    <dbReference type="NCBI Taxonomy" id="1070528"/>
    <lineage>
        <taxon>unclassified sequences</taxon>
        <taxon>metagenomes</taxon>
        <taxon>organismal metagenomes</taxon>
    </lineage>
</organism>
<protein>
    <recommendedName>
        <fullName evidence="2">DNA-directed DNA polymerase</fullName>
        <ecNumber evidence="2">2.7.7.7</ecNumber>
    </recommendedName>
</protein>
<dbReference type="GO" id="GO:0003677">
    <property type="term" value="F:DNA binding"/>
    <property type="evidence" value="ECO:0007669"/>
    <property type="project" value="UniProtKB-KW"/>
</dbReference>
<dbReference type="InterPro" id="IPR050240">
    <property type="entry name" value="DNA_pol_type-B"/>
</dbReference>
<keyword evidence="3" id="KW-0808">Transferase</keyword>
<dbReference type="Pfam" id="PF00136">
    <property type="entry name" value="DNA_pol_B"/>
    <property type="match status" value="1"/>
</dbReference>
<dbReference type="InterPro" id="IPR043502">
    <property type="entry name" value="DNA/RNA_pol_sf"/>
</dbReference>
<evidence type="ECO:0000313" key="12">
    <source>
        <dbReference type="EMBL" id="QHT21026.1"/>
    </source>
</evidence>
<dbReference type="PRINTS" id="PR00106">
    <property type="entry name" value="DNAPOLB"/>
</dbReference>
<dbReference type="InterPro" id="IPR012337">
    <property type="entry name" value="RNaseH-like_sf"/>
</dbReference>
<dbReference type="GO" id="GO:0043625">
    <property type="term" value="C:delta DNA polymerase complex"/>
    <property type="evidence" value="ECO:0007669"/>
    <property type="project" value="TreeGrafter"/>
</dbReference>
<dbReference type="InterPro" id="IPR056435">
    <property type="entry name" value="DPOD/Z_N"/>
</dbReference>
<dbReference type="InterPro" id="IPR036397">
    <property type="entry name" value="RNaseH_sf"/>
</dbReference>
<feature type="domain" description="DNA-directed DNA polymerase family B multifunctional" evidence="9">
    <location>
        <begin position="726"/>
        <end position="1219"/>
    </location>
</feature>
<dbReference type="Pfam" id="PF24055">
    <property type="entry name" value="POL3_N"/>
    <property type="match status" value="1"/>
</dbReference>
<keyword evidence="5" id="KW-0540">Nuclease</keyword>
<keyword evidence="5" id="KW-0378">Hydrolase</keyword>
<proteinExistence type="inferred from homology"/>
<evidence type="ECO:0000256" key="2">
    <source>
        <dbReference type="ARBA" id="ARBA00012417"/>
    </source>
</evidence>
<keyword evidence="7" id="KW-0238">DNA-binding</keyword>
<dbReference type="InterPro" id="IPR042087">
    <property type="entry name" value="DNA_pol_B_thumb"/>
</dbReference>
<evidence type="ECO:0000256" key="6">
    <source>
        <dbReference type="ARBA" id="ARBA00022932"/>
    </source>
</evidence>
<dbReference type="InterPro" id="IPR006133">
    <property type="entry name" value="DNA-dir_DNA_pol_B_exonuc"/>
</dbReference>
<dbReference type="Gene3D" id="1.10.132.60">
    <property type="entry name" value="DNA polymerase family B, C-terminal domain"/>
    <property type="match status" value="1"/>
</dbReference>
<evidence type="ECO:0000256" key="7">
    <source>
        <dbReference type="ARBA" id="ARBA00023125"/>
    </source>
</evidence>
<dbReference type="InterPro" id="IPR006134">
    <property type="entry name" value="DNA-dir_DNA_pol_B_multi_dom"/>
</dbReference>
<keyword evidence="4" id="KW-0548">Nucleotidyltransferase</keyword>
<evidence type="ECO:0000256" key="1">
    <source>
        <dbReference type="ARBA" id="ARBA00005755"/>
    </source>
</evidence>
<dbReference type="PANTHER" id="PTHR10322:SF23">
    <property type="entry name" value="DNA POLYMERASE DELTA CATALYTIC SUBUNIT"/>
    <property type="match status" value="1"/>
</dbReference>
<dbReference type="GO" id="GO:0000166">
    <property type="term" value="F:nucleotide binding"/>
    <property type="evidence" value="ECO:0007669"/>
    <property type="project" value="InterPro"/>
</dbReference>
<dbReference type="Gene3D" id="3.90.1600.10">
    <property type="entry name" value="Palm domain of DNA polymerase"/>
    <property type="match status" value="1"/>
</dbReference>
<evidence type="ECO:0000259" key="9">
    <source>
        <dbReference type="Pfam" id="PF00136"/>
    </source>
</evidence>
<evidence type="ECO:0000256" key="5">
    <source>
        <dbReference type="ARBA" id="ARBA00022839"/>
    </source>
</evidence>
<evidence type="ECO:0000256" key="4">
    <source>
        <dbReference type="ARBA" id="ARBA00022695"/>
    </source>
</evidence>